<evidence type="ECO:0000256" key="1">
    <source>
        <dbReference type="SAM" id="Phobius"/>
    </source>
</evidence>
<reference evidence="3" key="1">
    <citation type="submission" date="2016-10" db="EMBL/GenBank/DDBJ databases">
        <authorList>
            <person name="Varghese N."/>
            <person name="Submissions S."/>
        </authorList>
    </citation>
    <scope>NUCLEOTIDE SEQUENCE [LARGE SCALE GENOMIC DNA]</scope>
    <source>
        <strain evidence="3">DSM 3669</strain>
    </source>
</reference>
<sequence>MASPRVKNSYQEAALSWIRVLAFTVVVLIVGFSAWLTAVVAGATWGLAAAIGGSLAGVAGFLMLACGSLYEVGHFTCPACGHSDKVLKQIGYYNCFNCDTKYYVYDNEIKELGA</sequence>
<feature type="transmembrane region" description="Helical" evidence="1">
    <location>
        <begin position="20"/>
        <end position="41"/>
    </location>
</feature>
<keyword evidence="1" id="KW-1133">Transmembrane helix</keyword>
<evidence type="ECO:0000313" key="2">
    <source>
        <dbReference type="EMBL" id="SFR09994.1"/>
    </source>
</evidence>
<dbReference type="Proteomes" id="UP000199584">
    <property type="component" value="Unassembled WGS sequence"/>
</dbReference>
<accession>A0A1I6DWX6</accession>
<protein>
    <submittedName>
        <fullName evidence="2">Uncharacterized protein</fullName>
    </submittedName>
</protein>
<keyword evidence="1" id="KW-0812">Transmembrane</keyword>
<proteinExistence type="predicted"/>
<keyword evidence="3" id="KW-1185">Reference proteome</keyword>
<dbReference type="RefSeq" id="WP_092484611.1">
    <property type="nucleotide sequence ID" value="NZ_FOYM01000020.1"/>
</dbReference>
<dbReference type="STRING" id="39060.SAMN05660706_1208"/>
<keyword evidence="1" id="KW-0472">Membrane</keyword>
<gene>
    <name evidence="2" type="ORF">SAMN05660706_1208</name>
</gene>
<organism evidence="2 3">
    <name type="scientific">Desulfoscipio geothermicus DSM 3669</name>
    <dbReference type="NCBI Taxonomy" id="1121426"/>
    <lineage>
        <taxon>Bacteria</taxon>
        <taxon>Bacillati</taxon>
        <taxon>Bacillota</taxon>
        <taxon>Clostridia</taxon>
        <taxon>Eubacteriales</taxon>
        <taxon>Desulfallaceae</taxon>
        <taxon>Desulfoscipio</taxon>
    </lineage>
</organism>
<evidence type="ECO:0000313" key="3">
    <source>
        <dbReference type="Proteomes" id="UP000199584"/>
    </source>
</evidence>
<feature type="transmembrane region" description="Helical" evidence="1">
    <location>
        <begin position="47"/>
        <end position="66"/>
    </location>
</feature>
<dbReference type="OrthoDB" id="7063564at2"/>
<name>A0A1I6DWX6_9FIRM</name>
<dbReference type="EMBL" id="FOYM01000020">
    <property type="protein sequence ID" value="SFR09994.1"/>
    <property type="molecule type" value="Genomic_DNA"/>
</dbReference>
<dbReference type="AlphaFoldDB" id="A0A1I6DWX6"/>